<organism evidence="1 2">
    <name type="scientific">Dendryphion nanum</name>
    <dbReference type="NCBI Taxonomy" id="256645"/>
    <lineage>
        <taxon>Eukaryota</taxon>
        <taxon>Fungi</taxon>
        <taxon>Dikarya</taxon>
        <taxon>Ascomycota</taxon>
        <taxon>Pezizomycotina</taxon>
        <taxon>Dothideomycetes</taxon>
        <taxon>Pleosporomycetidae</taxon>
        <taxon>Pleosporales</taxon>
        <taxon>Torulaceae</taxon>
        <taxon>Dendryphion</taxon>
    </lineage>
</organism>
<comment type="caution">
    <text evidence="1">The sequence shown here is derived from an EMBL/GenBank/DDBJ whole genome shotgun (WGS) entry which is preliminary data.</text>
</comment>
<protein>
    <submittedName>
        <fullName evidence="1">Uncharacterized protein</fullName>
    </submittedName>
</protein>
<name>A0A9P9IAG5_9PLEO</name>
<gene>
    <name evidence="1" type="ORF">B0J11DRAFT_542524</name>
</gene>
<dbReference type="OrthoDB" id="3880401at2759"/>
<dbReference type="Proteomes" id="UP000700596">
    <property type="component" value="Unassembled WGS sequence"/>
</dbReference>
<accession>A0A9P9IAG5</accession>
<sequence length="199" mass="21921">MTAENLYVVKRTIFNPNTPFEPSFDVALPATFTDLRAAKIEAENTLVKEGYEARFFSVYDVNDGSKEWKHGDGVIVYAKGPSQELLKVEIDTVPNLLRLGSGADGRIEPPLHHVLQTIIEYDNDRSGTQRYSIIEGTYTNPTVAREQALGALLGNGTKKEDFVQYDEFTDGDAPFGSDVVVHAVKEGGQNVLVAVISDR</sequence>
<reference evidence="1" key="1">
    <citation type="journal article" date="2021" name="Nat. Commun.">
        <title>Genetic determinants of endophytism in the Arabidopsis root mycobiome.</title>
        <authorList>
            <person name="Mesny F."/>
            <person name="Miyauchi S."/>
            <person name="Thiergart T."/>
            <person name="Pickel B."/>
            <person name="Atanasova L."/>
            <person name="Karlsson M."/>
            <person name="Huettel B."/>
            <person name="Barry K.W."/>
            <person name="Haridas S."/>
            <person name="Chen C."/>
            <person name="Bauer D."/>
            <person name="Andreopoulos W."/>
            <person name="Pangilinan J."/>
            <person name="LaButti K."/>
            <person name="Riley R."/>
            <person name="Lipzen A."/>
            <person name="Clum A."/>
            <person name="Drula E."/>
            <person name="Henrissat B."/>
            <person name="Kohler A."/>
            <person name="Grigoriev I.V."/>
            <person name="Martin F.M."/>
            <person name="Hacquard S."/>
        </authorList>
    </citation>
    <scope>NUCLEOTIDE SEQUENCE</scope>
    <source>
        <strain evidence="1">MPI-CAGE-CH-0243</strain>
    </source>
</reference>
<dbReference type="AlphaFoldDB" id="A0A9P9IAG5"/>
<evidence type="ECO:0000313" key="2">
    <source>
        <dbReference type="Proteomes" id="UP000700596"/>
    </source>
</evidence>
<keyword evidence="2" id="KW-1185">Reference proteome</keyword>
<dbReference type="EMBL" id="JAGMWT010000021">
    <property type="protein sequence ID" value="KAH7112504.1"/>
    <property type="molecule type" value="Genomic_DNA"/>
</dbReference>
<proteinExistence type="predicted"/>
<evidence type="ECO:0000313" key="1">
    <source>
        <dbReference type="EMBL" id="KAH7112504.1"/>
    </source>
</evidence>